<dbReference type="PROSITE" id="PS51257">
    <property type="entry name" value="PROKAR_LIPOPROTEIN"/>
    <property type="match status" value="1"/>
</dbReference>
<accession>A0A1H6AVD0</accession>
<evidence type="ECO:0000313" key="2">
    <source>
        <dbReference type="EMBL" id="SEG52210.1"/>
    </source>
</evidence>
<keyword evidence="3" id="KW-1185">Reference proteome</keyword>
<name>A0A1H6AVD0_9ACTN</name>
<protein>
    <submittedName>
        <fullName evidence="2">Uncharacterized protein</fullName>
    </submittedName>
</protein>
<reference evidence="3" key="1">
    <citation type="submission" date="2016-10" db="EMBL/GenBank/DDBJ databases">
        <authorList>
            <person name="Varghese N."/>
            <person name="Submissions S."/>
        </authorList>
    </citation>
    <scope>NUCLEOTIDE SEQUENCE [LARGE SCALE GENOMIC DNA]</scope>
    <source>
        <strain evidence="3">DSM 43163</strain>
    </source>
</reference>
<dbReference type="OrthoDB" id="4828536at2"/>
<feature type="region of interest" description="Disordered" evidence="1">
    <location>
        <begin position="179"/>
        <end position="232"/>
    </location>
</feature>
<proteinExistence type="predicted"/>
<organism evidence="2 3">
    <name type="scientific">Thermomonospora echinospora</name>
    <dbReference type="NCBI Taxonomy" id="1992"/>
    <lineage>
        <taxon>Bacteria</taxon>
        <taxon>Bacillati</taxon>
        <taxon>Actinomycetota</taxon>
        <taxon>Actinomycetes</taxon>
        <taxon>Streptosporangiales</taxon>
        <taxon>Thermomonosporaceae</taxon>
        <taxon>Thermomonospora</taxon>
    </lineage>
</organism>
<feature type="compositionally biased region" description="Basic and acidic residues" evidence="1">
    <location>
        <begin position="179"/>
        <end position="188"/>
    </location>
</feature>
<evidence type="ECO:0000256" key="1">
    <source>
        <dbReference type="SAM" id="MobiDB-lite"/>
    </source>
</evidence>
<dbReference type="AlphaFoldDB" id="A0A1H6AVD0"/>
<sequence>MSGSGRAKARRHAWRAAAAGLVFVPVLGGLSGCGDEAAPETAPSGAPSAAEFDGRAERLGVAVEIIYVIDLKGYHRATGAMGVYGNDGFQDIYVSDKGDDVRLTVERRTLTAANCPALPIPAAQTPGGSVQCTPDGDGWRRTSGDRQEYAVVDGGHLVRVSGRVGATTFDLLRDAAKNAHPADPEQLDKMLPPSEPGGPPGETPSGQVTPPPRGDLPPHGDGAPDNHVGPGG</sequence>
<dbReference type="EMBL" id="FNVO01000006">
    <property type="protein sequence ID" value="SEG52210.1"/>
    <property type="molecule type" value="Genomic_DNA"/>
</dbReference>
<feature type="compositionally biased region" description="Pro residues" evidence="1">
    <location>
        <begin position="193"/>
        <end position="202"/>
    </location>
</feature>
<evidence type="ECO:0000313" key="3">
    <source>
        <dbReference type="Proteomes" id="UP000236723"/>
    </source>
</evidence>
<dbReference type="Proteomes" id="UP000236723">
    <property type="component" value="Unassembled WGS sequence"/>
</dbReference>
<dbReference type="RefSeq" id="WP_103938553.1">
    <property type="nucleotide sequence ID" value="NZ_FNVO01000006.1"/>
</dbReference>
<gene>
    <name evidence="2" type="ORF">SAMN04489712_10614</name>
</gene>